<dbReference type="RefSeq" id="WP_189001757.1">
    <property type="nucleotide sequence ID" value="NZ_BMOD01000003.1"/>
</dbReference>
<keyword evidence="2" id="KW-1185">Reference proteome</keyword>
<dbReference type="Proteomes" id="UP000632222">
    <property type="component" value="Unassembled WGS sequence"/>
</dbReference>
<evidence type="ECO:0000313" key="1">
    <source>
        <dbReference type="EMBL" id="GGJ29087.1"/>
    </source>
</evidence>
<organism evidence="1 2">
    <name type="scientific">Deinococcus roseus</name>
    <dbReference type="NCBI Taxonomy" id="392414"/>
    <lineage>
        <taxon>Bacteria</taxon>
        <taxon>Thermotogati</taxon>
        <taxon>Deinococcota</taxon>
        <taxon>Deinococci</taxon>
        <taxon>Deinococcales</taxon>
        <taxon>Deinococcaceae</taxon>
        <taxon>Deinococcus</taxon>
    </lineage>
</organism>
<sequence length="189" mass="20633">MRDSKLSHTIGFDDFPFLRSHRGDIQIVGTVYAGLKLEGILSAKIRRDGANSTRVIAQLVKNSKFYQHTQLIMLQGIALGGFNVIDIHQLSAALDRPVLVVSRRKPNLEKIEDALLNRVPGGKRKWSLIQKAGPMEHVAGVYVQRAGLTLEQAGQVIQRFASGSNIPEPLRAAHLIAGGVATGESRARP</sequence>
<gene>
    <name evidence="1" type="ORF">GCM10008938_14000</name>
</gene>
<dbReference type="PANTHER" id="PTHR39518">
    <property type="entry name" value="UPF0215 PROTEIN MJ1150"/>
    <property type="match status" value="1"/>
</dbReference>
<dbReference type="Pfam" id="PF01949">
    <property type="entry name" value="Endo_dU"/>
    <property type="match status" value="1"/>
</dbReference>
<proteinExistence type="inferred from homology"/>
<accession>A0ABQ2CYA0</accession>
<dbReference type="HAMAP" id="MF_00582">
    <property type="entry name" value="UPF0215"/>
    <property type="match status" value="1"/>
</dbReference>
<protein>
    <submittedName>
        <fullName evidence="1">UPF0215 protein</fullName>
    </submittedName>
</protein>
<dbReference type="InterPro" id="IPR002802">
    <property type="entry name" value="Endo_dU"/>
</dbReference>
<dbReference type="PANTHER" id="PTHR39518:SF2">
    <property type="entry name" value="UPF0215 PROTEIN MJ1150"/>
    <property type="match status" value="1"/>
</dbReference>
<dbReference type="EMBL" id="BMOD01000003">
    <property type="protein sequence ID" value="GGJ29087.1"/>
    <property type="molecule type" value="Genomic_DNA"/>
</dbReference>
<comment type="caution">
    <text evidence="1">The sequence shown here is derived from an EMBL/GenBank/DDBJ whole genome shotgun (WGS) entry which is preliminary data.</text>
</comment>
<name>A0ABQ2CYA0_9DEIO</name>
<dbReference type="PIRSF" id="PIRSF006380">
    <property type="entry name" value="UCP006380"/>
    <property type="match status" value="1"/>
</dbReference>
<reference evidence="2" key="1">
    <citation type="journal article" date="2019" name="Int. J. Syst. Evol. Microbiol.">
        <title>The Global Catalogue of Microorganisms (GCM) 10K type strain sequencing project: providing services to taxonomists for standard genome sequencing and annotation.</title>
        <authorList>
            <consortium name="The Broad Institute Genomics Platform"/>
            <consortium name="The Broad Institute Genome Sequencing Center for Infectious Disease"/>
            <person name="Wu L."/>
            <person name="Ma J."/>
        </authorList>
    </citation>
    <scope>NUCLEOTIDE SEQUENCE [LARGE SCALE GENOMIC DNA]</scope>
    <source>
        <strain evidence="2">JCM 14370</strain>
    </source>
</reference>
<dbReference type="Gene3D" id="3.30.2170.10">
    <property type="entry name" value="archaeoglobus fulgidus dsm 4304 superfamily"/>
    <property type="match status" value="1"/>
</dbReference>
<evidence type="ECO:0000313" key="2">
    <source>
        <dbReference type="Proteomes" id="UP000632222"/>
    </source>
</evidence>